<protein>
    <submittedName>
        <fullName evidence="1">Bacillithiol biosynthesis deacetylase BshB1</fullName>
    </submittedName>
</protein>
<evidence type="ECO:0000313" key="1">
    <source>
        <dbReference type="EMBL" id="OAQ38210.1"/>
    </source>
</evidence>
<dbReference type="GO" id="GO:0019213">
    <property type="term" value="F:deacetylase activity"/>
    <property type="evidence" value="ECO:0007669"/>
    <property type="project" value="InterPro"/>
</dbReference>
<comment type="caution">
    <text evidence="1">The sequence shown here is derived from an EMBL/GenBank/DDBJ whole genome shotgun (WGS) entry which is preliminary data.</text>
</comment>
<gene>
    <name evidence="1" type="ORF">A5893_15550</name>
</gene>
<dbReference type="SUPFAM" id="SSF102588">
    <property type="entry name" value="LmbE-like"/>
    <property type="match status" value="1"/>
</dbReference>
<dbReference type="RefSeq" id="WP_068823604.1">
    <property type="nucleotide sequence ID" value="NZ_LWHJ01000031.1"/>
</dbReference>
<dbReference type="OrthoDB" id="9778719at2"/>
<dbReference type="Gene3D" id="3.40.50.10320">
    <property type="entry name" value="LmbE-like"/>
    <property type="match status" value="1"/>
</dbReference>
<dbReference type="GO" id="GO:0016811">
    <property type="term" value="F:hydrolase activity, acting on carbon-nitrogen (but not peptide) bonds, in linear amides"/>
    <property type="evidence" value="ECO:0007669"/>
    <property type="project" value="TreeGrafter"/>
</dbReference>
<dbReference type="PANTHER" id="PTHR12993:SF30">
    <property type="entry name" value="N-ACETYL-ALPHA-D-GLUCOSAMINYL L-MALATE DEACETYLASE 1"/>
    <property type="match status" value="1"/>
</dbReference>
<proteinExistence type="predicted"/>
<dbReference type="STRING" id="1826909.A5893_15550"/>
<dbReference type="InterPro" id="IPR003737">
    <property type="entry name" value="GlcNAc_PI_deacetylase-related"/>
</dbReference>
<dbReference type="EMBL" id="LWHJ01000031">
    <property type="protein sequence ID" value="OAQ38210.1"/>
    <property type="molecule type" value="Genomic_DNA"/>
</dbReference>
<dbReference type="Pfam" id="PF02585">
    <property type="entry name" value="PIG-L"/>
    <property type="match status" value="1"/>
</dbReference>
<dbReference type="PANTHER" id="PTHR12993">
    <property type="entry name" value="N-ACETYLGLUCOSAMINYL-PHOSPHATIDYLINOSITOL DE-N-ACETYLASE-RELATED"/>
    <property type="match status" value="1"/>
</dbReference>
<reference evidence="1 2" key="2">
    <citation type="submission" date="2016-06" db="EMBL/GenBank/DDBJ databases">
        <title>Pedobacter psychrophilus sp. nov., isolated from Antarctic fragmentary rock.</title>
        <authorList>
            <person name="Svec P."/>
        </authorList>
    </citation>
    <scope>NUCLEOTIDE SEQUENCE [LARGE SCALE GENOMIC DNA]</scope>
    <source>
        <strain evidence="1 2">CCM 8644</strain>
    </source>
</reference>
<reference evidence="1 2" key="1">
    <citation type="submission" date="2016-04" db="EMBL/GenBank/DDBJ databases">
        <authorList>
            <person name="Evans L.H."/>
            <person name="Alamgir A."/>
            <person name="Owens N."/>
            <person name="Weber N.D."/>
            <person name="Virtaneva K."/>
            <person name="Barbian K."/>
            <person name="Babar A."/>
            <person name="Rosenke K."/>
        </authorList>
    </citation>
    <scope>NUCLEOTIDE SEQUENCE [LARGE SCALE GENOMIC DNA]</scope>
    <source>
        <strain evidence="1 2">CCM 8644</strain>
    </source>
</reference>
<organism evidence="1 2">
    <name type="scientific">Pedobacter psychrophilus</name>
    <dbReference type="NCBI Taxonomy" id="1826909"/>
    <lineage>
        <taxon>Bacteria</taxon>
        <taxon>Pseudomonadati</taxon>
        <taxon>Bacteroidota</taxon>
        <taxon>Sphingobacteriia</taxon>
        <taxon>Sphingobacteriales</taxon>
        <taxon>Sphingobacteriaceae</taxon>
        <taxon>Pedobacter</taxon>
    </lineage>
</organism>
<dbReference type="GO" id="GO:0071793">
    <property type="term" value="P:bacillithiol biosynthetic process"/>
    <property type="evidence" value="ECO:0007669"/>
    <property type="project" value="InterPro"/>
</dbReference>
<dbReference type="InterPro" id="IPR024078">
    <property type="entry name" value="LmbE-like_dom_sf"/>
</dbReference>
<dbReference type="NCBIfam" id="TIGR04001">
    <property type="entry name" value="thiol_BshB1"/>
    <property type="match status" value="1"/>
</dbReference>
<sequence>MKLDLLFIVAHPDDVELGAAGTILKHKKAGKKVGIIDLTRGELGTRGTAETRNQEAKEAADLLGLDVRENLSVRDGFFKNDEEHQLKVISIIRKYQPEIVITNAYEDRHPDHARACQLVNDSYFLSGLSKIVTSQDGLIQKAYRPRLLLHLIQDTYIKPDVVIDISEFMEQKLAAIRAYKTQFYVEGIELDDAPTYISNPAFMDLIIGRTREYGRSIQVDHAEGFLSKKILGVNNLFDLL</sequence>
<dbReference type="Proteomes" id="UP000078459">
    <property type="component" value="Unassembled WGS sequence"/>
</dbReference>
<name>A0A179DBY8_9SPHI</name>
<dbReference type="AlphaFoldDB" id="A0A179DBY8"/>
<keyword evidence="2" id="KW-1185">Reference proteome</keyword>
<evidence type="ECO:0000313" key="2">
    <source>
        <dbReference type="Proteomes" id="UP000078459"/>
    </source>
</evidence>
<dbReference type="InterPro" id="IPR023842">
    <property type="entry name" value="Bacillithiol_biosynth_BshB1"/>
</dbReference>
<accession>A0A179DBY8</accession>